<gene>
    <name evidence="2" type="ORF">ANIMEMIM_00103</name>
</gene>
<comment type="caution">
    <text evidence="2">The sequence shown here is derived from an EMBL/GenBank/DDBJ whole genome shotgun (WGS) entry which is preliminary data.</text>
</comment>
<accession>A0A811T8R1</accession>
<dbReference type="AlphaFoldDB" id="A0A811T8R1"/>
<proteinExistence type="inferred from homology"/>
<comment type="similarity">
    <text evidence="1">Belongs to the UPF0212 family.</text>
</comment>
<dbReference type="NCBIfam" id="NF003035">
    <property type="entry name" value="PRK03922.1"/>
    <property type="match status" value="1"/>
</dbReference>
<dbReference type="EMBL" id="CAJHIM010000004">
    <property type="protein sequence ID" value="CAD6491195.1"/>
    <property type="molecule type" value="Genomic_DNA"/>
</dbReference>
<dbReference type="Proteomes" id="UP000637195">
    <property type="component" value="Unassembled WGS sequence"/>
</dbReference>
<dbReference type="InterPro" id="IPR007564">
    <property type="entry name" value="UPF0212"/>
</dbReference>
<name>A0A811T8R1_9EURY</name>
<protein>
    <recommendedName>
        <fullName evidence="1">UPF0212 protein ANIMEMIM_00103</fullName>
    </recommendedName>
</protein>
<dbReference type="HAMAP" id="MF_01223">
    <property type="entry name" value="UPF0212"/>
    <property type="match status" value="1"/>
</dbReference>
<dbReference type="PIRSF" id="PIRSF016934">
    <property type="entry name" value="UCP016934"/>
    <property type="match status" value="1"/>
</dbReference>
<evidence type="ECO:0000313" key="3">
    <source>
        <dbReference type="Proteomes" id="UP000637195"/>
    </source>
</evidence>
<evidence type="ECO:0000256" key="1">
    <source>
        <dbReference type="HAMAP-Rule" id="MF_01223"/>
    </source>
</evidence>
<evidence type="ECO:0000313" key="2">
    <source>
        <dbReference type="EMBL" id="CAD6491195.1"/>
    </source>
</evidence>
<dbReference type="PANTHER" id="PTHR42199">
    <property type="entry name" value="UPF0212 PROTEIN MJ0068"/>
    <property type="match status" value="1"/>
</dbReference>
<organism evidence="2 3">
    <name type="scientific">Candidatus Argoarchaeum ethanivorans</name>
    <dbReference type="NCBI Taxonomy" id="2608793"/>
    <lineage>
        <taxon>Archaea</taxon>
        <taxon>Methanobacteriati</taxon>
        <taxon>Methanobacteriota</taxon>
        <taxon>Stenosarchaea group</taxon>
        <taxon>Methanomicrobia</taxon>
        <taxon>Methanosarcinales</taxon>
        <taxon>Methanosarcinales incertae sedis</taxon>
        <taxon>GOM Arc I cluster</taxon>
        <taxon>Candidatus Argoarchaeum</taxon>
    </lineage>
</organism>
<reference evidence="2" key="1">
    <citation type="submission" date="2020-10" db="EMBL/GenBank/DDBJ databases">
        <authorList>
            <person name="Hahn C.J."/>
            <person name="Laso-Perez R."/>
            <person name="Vulcano F."/>
            <person name="Vaziourakis K.-M."/>
            <person name="Stokke R."/>
            <person name="Steen I.H."/>
            <person name="Teske A."/>
            <person name="Boetius A."/>
            <person name="Liebeke M."/>
            <person name="Amann R."/>
            <person name="Knittel K."/>
        </authorList>
    </citation>
    <scope>NUCLEOTIDE SEQUENCE</scope>
    <source>
        <strain evidence="2">Gfbio:e3339647-f889-4370-9287-4fb5cb688e4c:AG393N10_GoMArc1</strain>
    </source>
</reference>
<dbReference type="PANTHER" id="PTHR42199:SF1">
    <property type="entry name" value="UPF0212 PROTEIN TK1194"/>
    <property type="match status" value="1"/>
</dbReference>
<sequence>MSYGRIVMLNYHVLLEAAWLVKDVKSINDARGVAISEAGKRLNPKLNYVDVNVGVTACPLCGGKLDSVFVAANTALVGLLFEMRVFAAESEEHASRIAKSVIGQALKDVPLKVVEVDPLEEKKD</sequence>
<dbReference type="Pfam" id="PF04475">
    <property type="entry name" value="DUF555"/>
    <property type="match status" value="1"/>
</dbReference>